<evidence type="ECO:0000259" key="2">
    <source>
        <dbReference type="Pfam" id="PF03372"/>
    </source>
</evidence>
<dbReference type="InterPro" id="IPR005135">
    <property type="entry name" value="Endo/exonuclease/phosphatase"/>
</dbReference>
<dbReference type="InterPro" id="IPR036691">
    <property type="entry name" value="Endo/exonu/phosph_ase_sf"/>
</dbReference>
<dbReference type="EMBL" id="AP029612">
    <property type="protein sequence ID" value="BFG71236.1"/>
    <property type="molecule type" value="Genomic_DNA"/>
</dbReference>
<dbReference type="PANTHER" id="PTHR14859">
    <property type="entry name" value="CALCOFLUOR WHITE HYPERSENSITIVE PROTEIN PRECURSOR"/>
    <property type="match status" value="1"/>
</dbReference>
<feature type="chain" id="PRO_5043580171" description="Endonuclease/exonuclease/phosphatase domain-containing protein" evidence="1">
    <location>
        <begin position="21"/>
        <end position="245"/>
    </location>
</feature>
<sequence>MLKKSLFTIVVLLIAHFVFAQSHQLSVLSYNIRNGKGLDNITSYQRIADVLLSAKADVIALQELDSVTQRSKQEDVLKNLSQLTGMHAVYAPAIDFNGGKYGVGVLSKEKPRSFRYLSLPGREEKRVLLLVEFEEYFFLCTHLSLTEEDRMASLRIISQETERLQKPVILAGDLNDHPTSVFMRSLQQQWKLLSVEANSFPADRPDRCIDYILTRKQDPFKVRSAILMEEPIASDHRPVLVTLDW</sequence>
<dbReference type="GO" id="GO:0003824">
    <property type="term" value="F:catalytic activity"/>
    <property type="evidence" value="ECO:0007669"/>
    <property type="project" value="InterPro"/>
</dbReference>
<dbReference type="AlphaFoldDB" id="A0AAT9GKM5"/>
<dbReference type="Gene3D" id="3.60.10.10">
    <property type="entry name" value="Endonuclease/exonuclease/phosphatase"/>
    <property type="match status" value="1"/>
</dbReference>
<organism evidence="3">
    <name type="scientific">Sediminibacterium sp. KACHI17</name>
    <dbReference type="NCBI Taxonomy" id="1751071"/>
    <lineage>
        <taxon>Bacteria</taxon>
        <taxon>Pseudomonadati</taxon>
        <taxon>Bacteroidota</taxon>
        <taxon>Chitinophagia</taxon>
        <taxon>Chitinophagales</taxon>
        <taxon>Chitinophagaceae</taxon>
        <taxon>Sediminibacterium</taxon>
    </lineage>
</organism>
<dbReference type="SUPFAM" id="SSF56219">
    <property type="entry name" value="DNase I-like"/>
    <property type="match status" value="1"/>
</dbReference>
<evidence type="ECO:0000313" key="3">
    <source>
        <dbReference type="EMBL" id="BFG71236.1"/>
    </source>
</evidence>
<gene>
    <name evidence="3" type="ORF">KACHI17_21170</name>
</gene>
<protein>
    <recommendedName>
        <fullName evidence="2">Endonuclease/exonuclease/phosphatase domain-containing protein</fullName>
    </recommendedName>
</protein>
<dbReference type="GO" id="GO:0016020">
    <property type="term" value="C:membrane"/>
    <property type="evidence" value="ECO:0007669"/>
    <property type="project" value="GOC"/>
</dbReference>
<feature type="signal peptide" evidence="1">
    <location>
        <begin position="1"/>
        <end position="20"/>
    </location>
</feature>
<name>A0AAT9GKM5_9BACT</name>
<dbReference type="RefSeq" id="WP_353548874.1">
    <property type="nucleotide sequence ID" value="NZ_AP029612.1"/>
</dbReference>
<accession>A0AAT9GKM5</accession>
<keyword evidence="1" id="KW-0732">Signal</keyword>
<dbReference type="GO" id="GO:0006506">
    <property type="term" value="P:GPI anchor biosynthetic process"/>
    <property type="evidence" value="ECO:0007669"/>
    <property type="project" value="TreeGrafter"/>
</dbReference>
<feature type="domain" description="Endonuclease/exonuclease/phosphatase" evidence="2">
    <location>
        <begin position="28"/>
        <end position="236"/>
    </location>
</feature>
<reference evidence="3" key="1">
    <citation type="submission" date="2024-02" db="EMBL/GenBank/DDBJ databases">
        <title>Sediminibacterium planktonica sp. nov. and Sediminibacterium longus sp. nov., isolated from surface lake and river water.</title>
        <authorList>
            <person name="Watanabe K."/>
            <person name="Takemine S."/>
            <person name="Ishii Y."/>
            <person name="Ogata Y."/>
            <person name="Shindo C."/>
            <person name="Suda W."/>
        </authorList>
    </citation>
    <scope>NUCLEOTIDE SEQUENCE</scope>
    <source>
        <strain evidence="3">KACHI17</strain>
    </source>
</reference>
<dbReference type="PANTHER" id="PTHR14859:SF15">
    <property type="entry name" value="ENDONUCLEASE_EXONUCLEASE_PHOSPHATASE DOMAIN-CONTAINING PROTEIN"/>
    <property type="match status" value="1"/>
</dbReference>
<proteinExistence type="predicted"/>
<dbReference type="Pfam" id="PF03372">
    <property type="entry name" value="Exo_endo_phos"/>
    <property type="match status" value="1"/>
</dbReference>
<dbReference type="InterPro" id="IPR051916">
    <property type="entry name" value="GPI-anchor_lipid_remodeler"/>
</dbReference>
<evidence type="ECO:0000256" key="1">
    <source>
        <dbReference type="SAM" id="SignalP"/>
    </source>
</evidence>